<name>A0ABD0LG44_9CAEN</name>
<evidence type="ECO:0000313" key="2">
    <source>
        <dbReference type="EMBL" id="KAK7498410.1"/>
    </source>
</evidence>
<feature type="non-terminal residue" evidence="2">
    <location>
        <position position="1"/>
    </location>
</feature>
<proteinExistence type="predicted"/>
<sequence length="62" mass="6950">MARCWWCPDVTQVLLVVLLMLGCTCLSHAARVSRVALLPLPEVSHCREMVSIGRELHARGHQ</sequence>
<protein>
    <submittedName>
        <fullName evidence="2">Uncharacterized protein</fullName>
    </submittedName>
</protein>
<feature type="signal peptide" evidence="1">
    <location>
        <begin position="1"/>
        <end position="29"/>
    </location>
</feature>
<organism evidence="2 3">
    <name type="scientific">Batillaria attramentaria</name>
    <dbReference type="NCBI Taxonomy" id="370345"/>
    <lineage>
        <taxon>Eukaryota</taxon>
        <taxon>Metazoa</taxon>
        <taxon>Spiralia</taxon>
        <taxon>Lophotrochozoa</taxon>
        <taxon>Mollusca</taxon>
        <taxon>Gastropoda</taxon>
        <taxon>Caenogastropoda</taxon>
        <taxon>Sorbeoconcha</taxon>
        <taxon>Cerithioidea</taxon>
        <taxon>Batillariidae</taxon>
        <taxon>Batillaria</taxon>
    </lineage>
</organism>
<accession>A0ABD0LG44</accession>
<evidence type="ECO:0000256" key="1">
    <source>
        <dbReference type="SAM" id="SignalP"/>
    </source>
</evidence>
<evidence type="ECO:0000313" key="3">
    <source>
        <dbReference type="Proteomes" id="UP001519460"/>
    </source>
</evidence>
<feature type="non-terminal residue" evidence="2">
    <location>
        <position position="62"/>
    </location>
</feature>
<dbReference type="PROSITE" id="PS51257">
    <property type="entry name" value="PROKAR_LIPOPROTEIN"/>
    <property type="match status" value="1"/>
</dbReference>
<dbReference type="AlphaFoldDB" id="A0ABD0LG44"/>
<keyword evidence="1" id="KW-0732">Signal</keyword>
<keyword evidence="3" id="KW-1185">Reference proteome</keyword>
<feature type="chain" id="PRO_5044756262" evidence="1">
    <location>
        <begin position="30"/>
        <end position="62"/>
    </location>
</feature>
<gene>
    <name evidence="2" type="ORF">BaRGS_00010364</name>
</gene>
<reference evidence="2 3" key="1">
    <citation type="journal article" date="2023" name="Sci. Data">
        <title>Genome assembly of the Korean intertidal mud-creeper Batillaria attramentaria.</title>
        <authorList>
            <person name="Patra A.K."/>
            <person name="Ho P.T."/>
            <person name="Jun S."/>
            <person name="Lee S.J."/>
            <person name="Kim Y."/>
            <person name="Won Y.J."/>
        </authorList>
    </citation>
    <scope>NUCLEOTIDE SEQUENCE [LARGE SCALE GENOMIC DNA]</scope>
    <source>
        <strain evidence="2">Wonlab-2016</strain>
    </source>
</reference>
<dbReference type="EMBL" id="JACVVK020000051">
    <property type="protein sequence ID" value="KAK7498410.1"/>
    <property type="molecule type" value="Genomic_DNA"/>
</dbReference>
<comment type="caution">
    <text evidence="2">The sequence shown here is derived from an EMBL/GenBank/DDBJ whole genome shotgun (WGS) entry which is preliminary data.</text>
</comment>
<dbReference type="Proteomes" id="UP001519460">
    <property type="component" value="Unassembled WGS sequence"/>
</dbReference>